<organism evidence="2">
    <name type="scientific">Pertusaria plittiana</name>
    <dbReference type="NCBI Taxonomy" id="394545"/>
    <lineage>
        <taxon>Eukaryota</taxon>
        <taxon>Fungi</taxon>
        <taxon>Dikarya</taxon>
        <taxon>Ascomycota</taxon>
        <taxon>Pezizomycotina</taxon>
        <taxon>Lecanoromycetes</taxon>
        <taxon>OSLEUM clade</taxon>
        <taxon>Ostropomycetidae</taxon>
        <taxon>Pertusariales</taxon>
        <taxon>Pertusariaceae</taxon>
        <taxon>Pertusaria</taxon>
    </lineage>
</organism>
<reference evidence="2" key="1">
    <citation type="journal article" date="2018" name="Mol. Ecol.">
        <title>Reductions in Complexity of Mitochondrial Genomes in Lichen-Forming Fungi Shed Light on Genome Architecture of Obligate Symbioses.</title>
        <authorList>
            <person name="Pogoda C.S."/>
            <person name="Keepers K.G."/>
            <person name="Lendemer J.C."/>
            <person name="Kane N.C."/>
            <person name="Tripp E.A."/>
        </authorList>
    </citation>
    <scope>NUCLEOTIDE SEQUENCE</scope>
</reference>
<name>A0A2P1M548_9LECA</name>
<keyword evidence="1" id="KW-0472">Membrane</keyword>
<gene>
    <name evidence="2" type="primary">ORF17</name>
</gene>
<keyword evidence="2" id="KW-0496">Mitochondrion</keyword>
<accession>A0A2P1M548</accession>
<dbReference type="EMBL" id="MG720572">
    <property type="protein sequence ID" value="AVP25190.1"/>
    <property type="molecule type" value="Genomic_DNA"/>
</dbReference>
<feature type="transmembrane region" description="Helical" evidence="1">
    <location>
        <begin position="272"/>
        <end position="294"/>
    </location>
</feature>
<protein>
    <submittedName>
        <fullName evidence="2">Uncharacterized protein</fullName>
    </submittedName>
</protein>
<evidence type="ECO:0000313" key="2">
    <source>
        <dbReference type="EMBL" id="AVP25190.1"/>
    </source>
</evidence>
<evidence type="ECO:0000256" key="1">
    <source>
        <dbReference type="SAM" id="Phobius"/>
    </source>
</evidence>
<geneLocation type="mitochondrion" evidence="2"/>
<dbReference type="AlphaFoldDB" id="A0A2P1M548"/>
<keyword evidence="1" id="KW-0812">Transmembrane</keyword>
<sequence length="303" mass="35522">MILKYMINYTKKNFQAHAFHLVSPSPLPLFTCVTPLNIIQSKPNVYNFKKNSINFSTTRICYAGSDDPLKSVSNSLDTLKNTMAKFEQSKMESLIKERIDFDKRMHDSNTQRSSYFDNLDNYFSEEFMSKFSKDNEQYAEVINKFIDKLENLAKSGTNETEYYNTENTMRKLMFNFYYKQSDDFCTEINRVTEDKLNPEQKSNIINFLSVDKEKITNLSKENDAFIAREKNLMGSNEWGFSSFTAANCPLEKGDSSILMDVFRDIKQSLKTIIPYELLFILQAILVIYRIYILLKKVYKWLSK</sequence>
<proteinExistence type="predicted"/>
<keyword evidence="1" id="KW-1133">Transmembrane helix</keyword>